<evidence type="ECO:0000256" key="3">
    <source>
        <dbReference type="ARBA" id="ARBA00022490"/>
    </source>
</evidence>
<evidence type="ECO:0000256" key="1">
    <source>
        <dbReference type="ARBA" id="ARBA00006641"/>
    </source>
</evidence>
<evidence type="ECO:0000313" key="10">
    <source>
        <dbReference type="EMBL" id="MDT3767798.1"/>
    </source>
</evidence>
<dbReference type="Pfam" id="PF01470">
    <property type="entry name" value="Peptidase_C15"/>
    <property type="match status" value="1"/>
</dbReference>
<accession>A0ABU3IBQ2</accession>
<sequence length="198" mass="21767">MTRILLTGFEPFAGNKVNPTERIVEVFEGRHELVTHVLHVEFDKARTQLKTVLAQTEPDAVLALGLDANSEQVKLERVALNLADSTKPDNAGEQPVDQPLEPGGPAARFSSFNWRRIVEQLHSVEIPATSSLSAGTYVCNAVLYTLLGYTESHPHAVGGFMHVPPLERIDLDTQVRATEIALYELDRTIHAAHTSKPA</sequence>
<keyword evidence="4" id="KW-0645">Protease</keyword>
<dbReference type="PANTHER" id="PTHR23402:SF1">
    <property type="entry name" value="PYROGLUTAMYL-PEPTIDASE I"/>
    <property type="match status" value="1"/>
</dbReference>
<evidence type="ECO:0000256" key="5">
    <source>
        <dbReference type="ARBA" id="ARBA00022801"/>
    </source>
</evidence>
<dbReference type="RefSeq" id="WP_313273864.1">
    <property type="nucleotide sequence ID" value="NZ_JASXSX010000002.1"/>
</dbReference>
<keyword evidence="6" id="KW-0788">Thiol protease</keyword>
<dbReference type="PIRSF" id="PIRSF015592">
    <property type="entry name" value="Prld-crbxl_pptds"/>
    <property type="match status" value="1"/>
</dbReference>
<dbReference type="SUPFAM" id="SSF53182">
    <property type="entry name" value="Pyrrolidone carboxyl peptidase (pyroglutamate aminopeptidase)"/>
    <property type="match status" value="1"/>
</dbReference>
<dbReference type="InterPro" id="IPR000816">
    <property type="entry name" value="Peptidase_C15"/>
</dbReference>
<dbReference type="PANTHER" id="PTHR23402">
    <property type="entry name" value="PROTEASE FAMILY C15 PYROGLUTAMYL-PEPTIDASE I-RELATED"/>
    <property type="match status" value="1"/>
</dbReference>
<feature type="region of interest" description="Disordered" evidence="9">
    <location>
        <begin position="84"/>
        <end position="104"/>
    </location>
</feature>
<evidence type="ECO:0000256" key="4">
    <source>
        <dbReference type="ARBA" id="ARBA00022670"/>
    </source>
</evidence>
<evidence type="ECO:0000256" key="9">
    <source>
        <dbReference type="SAM" id="MobiDB-lite"/>
    </source>
</evidence>
<organism evidence="10 11">
    <name type="scientific">Gleimia hominis</name>
    <dbReference type="NCBI Taxonomy" id="595468"/>
    <lineage>
        <taxon>Bacteria</taxon>
        <taxon>Bacillati</taxon>
        <taxon>Actinomycetota</taxon>
        <taxon>Actinomycetes</taxon>
        <taxon>Actinomycetales</taxon>
        <taxon>Actinomycetaceae</taxon>
        <taxon>Gleimia</taxon>
    </lineage>
</organism>
<dbReference type="CDD" id="cd00501">
    <property type="entry name" value="Peptidase_C15"/>
    <property type="match status" value="1"/>
</dbReference>
<keyword evidence="11" id="KW-1185">Reference proteome</keyword>
<comment type="similarity">
    <text evidence="1">Belongs to the peptidase C15 family.</text>
</comment>
<comment type="caution">
    <text evidence="10">The sequence shown here is derived from an EMBL/GenBank/DDBJ whole genome shotgun (WGS) entry which is preliminary data.</text>
</comment>
<evidence type="ECO:0000256" key="6">
    <source>
        <dbReference type="ARBA" id="ARBA00022807"/>
    </source>
</evidence>
<evidence type="ECO:0000256" key="8">
    <source>
        <dbReference type="ARBA" id="ARBA00031559"/>
    </source>
</evidence>
<dbReference type="Gene3D" id="3.40.630.20">
    <property type="entry name" value="Peptidase C15, pyroglutamyl peptidase I-like"/>
    <property type="match status" value="1"/>
</dbReference>
<dbReference type="PRINTS" id="PR00706">
    <property type="entry name" value="PYROGLUPTASE"/>
</dbReference>
<name>A0ABU3IBQ2_9ACTO</name>
<evidence type="ECO:0000313" key="11">
    <source>
        <dbReference type="Proteomes" id="UP001247542"/>
    </source>
</evidence>
<reference evidence="10 11" key="1">
    <citation type="submission" date="2023-06" db="EMBL/GenBank/DDBJ databases">
        <title>Draft genome sequence of Gleimia hominis type strain CCUG 57540T.</title>
        <authorList>
            <person name="Salva-Serra F."/>
            <person name="Cardew S."/>
            <person name="Jensie Markopoulos S."/>
            <person name="Ohlen M."/>
            <person name="Inganas E."/>
            <person name="Svensson-Stadler L."/>
            <person name="Moore E.R.B."/>
        </authorList>
    </citation>
    <scope>NUCLEOTIDE SEQUENCE [LARGE SCALE GENOMIC DNA]</scope>
    <source>
        <strain evidence="10 11">CCUG 57540</strain>
    </source>
</reference>
<dbReference type="Proteomes" id="UP001247542">
    <property type="component" value="Unassembled WGS sequence"/>
</dbReference>
<dbReference type="InterPro" id="IPR036440">
    <property type="entry name" value="Peptidase_C15-like_sf"/>
</dbReference>
<dbReference type="EMBL" id="JASXSX010000002">
    <property type="protein sequence ID" value="MDT3767798.1"/>
    <property type="molecule type" value="Genomic_DNA"/>
</dbReference>
<dbReference type="InterPro" id="IPR016125">
    <property type="entry name" value="Peptidase_C15-like"/>
</dbReference>
<keyword evidence="5" id="KW-0378">Hydrolase</keyword>
<keyword evidence="3" id="KW-0963">Cytoplasm</keyword>
<gene>
    <name evidence="10" type="ORF">QS713_06960</name>
</gene>
<proteinExistence type="inferred from homology"/>
<protein>
    <recommendedName>
        <fullName evidence="2">Pyrrolidone-carboxylate peptidase</fullName>
    </recommendedName>
    <alternativeName>
        <fullName evidence="7">5-oxoprolyl-peptidase</fullName>
    </alternativeName>
    <alternativeName>
        <fullName evidence="8">Pyroglutamyl-peptidase I</fullName>
    </alternativeName>
</protein>
<evidence type="ECO:0000256" key="7">
    <source>
        <dbReference type="ARBA" id="ARBA00030836"/>
    </source>
</evidence>
<evidence type="ECO:0000256" key="2">
    <source>
        <dbReference type="ARBA" id="ARBA00019191"/>
    </source>
</evidence>